<reference evidence="2 3" key="1">
    <citation type="journal article" date="2013" name="PLoS ONE">
        <title>Predicting the Proteins of Angomonas deanei, Strigomonas culicis and Their Respective Endosymbionts Reveals New Aspects of the Trypanosomatidae Family.</title>
        <authorList>
            <person name="Motta M.C."/>
            <person name="Martins A.C."/>
            <person name="de Souza S.S."/>
            <person name="Catta-Preta C.M."/>
            <person name="Silva R."/>
            <person name="Klein C.C."/>
            <person name="de Almeida L.G."/>
            <person name="de Lima Cunha O."/>
            <person name="Ciapina L.P."/>
            <person name="Brocchi M."/>
            <person name="Colabardini A.C."/>
            <person name="de Araujo Lima B."/>
            <person name="Machado C.R."/>
            <person name="de Almeida Soares C.M."/>
            <person name="Probst C.M."/>
            <person name="de Menezes C.B."/>
            <person name="Thompson C.E."/>
            <person name="Bartholomeu D.C."/>
            <person name="Gradia D.F."/>
            <person name="Pavoni D.P."/>
            <person name="Grisard E.C."/>
            <person name="Fantinatti-Garboggini F."/>
            <person name="Marchini F.K."/>
            <person name="Rodrigues-Luiz G.F."/>
            <person name="Wagner G."/>
            <person name="Goldman G.H."/>
            <person name="Fietto J.L."/>
            <person name="Elias M.C."/>
            <person name="Goldman M.H."/>
            <person name="Sagot M.F."/>
            <person name="Pereira M."/>
            <person name="Stoco P.H."/>
            <person name="de Mendonca-Neto R.P."/>
            <person name="Teixeira S.M."/>
            <person name="Maciel T.E."/>
            <person name="de Oliveira Mendes T.A."/>
            <person name="Urmenyi T.P."/>
            <person name="de Souza W."/>
            <person name="Schenkman S."/>
            <person name="de Vasconcelos A.T."/>
        </authorList>
    </citation>
    <scope>NUCLEOTIDE SEQUENCE [LARGE SCALE GENOMIC DNA]</scope>
</reference>
<feature type="transmembrane region" description="Helical" evidence="1">
    <location>
        <begin position="51"/>
        <end position="76"/>
    </location>
</feature>
<name>S9V105_9TRYP</name>
<gene>
    <name evidence="2" type="ORF">STCU_11211</name>
</gene>
<evidence type="ECO:0000256" key="1">
    <source>
        <dbReference type="SAM" id="Phobius"/>
    </source>
</evidence>
<sequence>MTLTPTRPTASITIRHRRQVRRDRPHRTAMVFHRTRNHRHRMVMDITTMRIIITIIITNHCSFFFFFLCGVRTSAWSLSEFRLKEEHETCYKNKYLLLYCYSLLKYIYCISFFTFFPLFVVGIC</sequence>
<protein>
    <submittedName>
        <fullName evidence="2">Uncharacterized protein</fullName>
    </submittedName>
</protein>
<evidence type="ECO:0000313" key="2">
    <source>
        <dbReference type="EMBL" id="EPY16485.1"/>
    </source>
</evidence>
<evidence type="ECO:0000313" key="3">
    <source>
        <dbReference type="Proteomes" id="UP000015354"/>
    </source>
</evidence>
<accession>S9V105</accession>
<keyword evidence="1" id="KW-0812">Transmembrane</keyword>
<keyword evidence="3" id="KW-1185">Reference proteome</keyword>
<dbReference type="AlphaFoldDB" id="S9V105"/>
<dbReference type="EMBL" id="ATMH01011110">
    <property type="protein sequence ID" value="EPY16485.1"/>
    <property type="molecule type" value="Genomic_DNA"/>
</dbReference>
<feature type="transmembrane region" description="Helical" evidence="1">
    <location>
        <begin position="96"/>
        <end position="121"/>
    </location>
</feature>
<comment type="caution">
    <text evidence="2">The sequence shown here is derived from an EMBL/GenBank/DDBJ whole genome shotgun (WGS) entry which is preliminary data.</text>
</comment>
<dbReference type="Proteomes" id="UP000015354">
    <property type="component" value="Unassembled WGS sequence"/>
</dbReference>
<proteinExistence type="predicted"/>
<keyword evidence="1" id="KW-0472">Membrane</keyword>
<keyword evidence="1" id="KW-1133">Transmembrane helix</keyword>
<organism evidence="2 3">
    <name type="scientific">Strigomonas culicis</name>
    <dbReference type="NCBI Taxonomy" id="28005"/>
    <lineage>
        <taxon>Eukaryota</taxon>
        <taxon>Discoba</taxon>
        <taxon>Euglenozoa</taxon>
        <taxon>Kinetoplastea</taxon>
        <taxon>Metakinetoplastina</taxon>
        <taxon>Trypanosomatida</taxon>
        <taxon>Trypanosomatidae</taxon>
        <taxon>Strigomonadinae</taxon>
        <taxon>Strigomonas</taxon>
    </lineage>
</organism>